<sequence length="56" mass="5997">MIIVYTLIGSLGCEWFIEAVIPNRRLKFGAGVTVKGRRECVPVGSYASPSLGAAEI</sequence>
<proteinExistence type="predicted"/>
<dbReference type="AlphaFoldDB" id="G4SXA1"/>
<accession>G4SXA1</accession>
<dbReference type="KEGG" id="mah:MEALZ_2582"/>
<reference evidence="2" key="1">
    <citation type="journal article" date="2012" name="J. Bacteriol.">
        <title>Genome sequence of the haloalkaliphilic methanotrophic bacterium Methylomicrobium alcaliphilum 20Z.</title>
        <authorList>
            <person name="Vuilleumier S."/>
            <person name="Khmelenina V.N."/>
            <person name="Bringel F."/>
            <person name="Reshetnikov A.S."/>
            <person name="Lajus A."/>
            <person name="Mangenot S."/>
            <person name="Rouy Z."/>
            <person name="Op den Camp H.J."/>
            <person name="Jetten M.S."/>
            <person name="Dispirito A.A."/>
            <person name="Dunfield P."/>
            <person name="Klotz M.G."/>
            <person name="Semrau J.D."/>
            <person name="Stein L.Y."/>
            <person name="Barbe V."/>
            <person name="Medigue C."/>
            <person name="Trotsenko Y.A."/>
            <person name="Kalyuzhnaya M.G."/>
        </authorList>
    </citation>
    <scope>NUCLEOTIDE SEQUENCE [LARGE SCALE GENOMIC DNA]</scope>
    <source>
        <strain evidence="2">DSM 19304 / NCIMB 14124 / VKM B-2133 / 20Z</strain>
    </source>
</reference>
<name>G4SXA1_META2</name>
<protein>
    <submittedName>
        <fullName evidence="1">Uncharacterized protein</fullName>
    </submittedName>
</protein>
<organism evidence="1 2">
    <name type="scientific">Methylotuvimicrobium alcaliphilum (strain DSM 19304 / NCIMB 14124 / VKM B-2133 / 20Z)</name>
    <name type="common">Methylomicrobium alcaliphilum</name>
    <dbReference type="NCBI Taxonomy" id="1091494"/>
    <lineage>
        <taxon>Bacteria</taxon>
        <taxon>Pseudomonadati</taxon>
        <taxon>Pseudomonadota</taxon>
        <taxon>Gammaproteobacteria</taxon>
        <taxon>Methylococcales</taxon>
        <taxon>Methylococcaceae</taxon>
        <taxon>Methylotuvimicrobium</taxon>
    </lineage>
</organism>
<dbReference type="Proteomes" id="UP000008315">
    <property type="component" value="Chromosome"/>
</dbReference>
<dbReference type="EMBL" id="FO082060">
    <property type="protein sequence ID" value="CCE24257.1"/>
    <property type="molecule type" value="Genomic_DNA"/>
</dbReference>
<dbReference type="HOGENOM" id="CLU_3009060_0_0_6"/>
<keyword evidence="2" id="KW-1185">Reference proteome</keyword>
<evidence type="ECO:0000313" key="1">
    <source>
        <dbReference type="EMBL" id="CCE24257.1"/>
    </source>
</evidence>
<evidence type="ECO:0000313" key="2">
    <source>
        <dbReference type="Proteomes" id="UP000008315"/>
    </source>
</evidence>
<gene>
    <name evidence="1" type="ordered locus">MEALZ_2582</name>
</gene>
<dbReference type="STRING" id="1091494.MEALZ_2582"/>